<dbReference type="CDD" id="cd14399">
    <property type="entry name" value="UBA_PLICs"/>
    <property type="match status" value="1"/>
</dbReference>
<dbReference type="InterPro" id="IPR009060">
    <property type="entry name" value="UBA-like_sf"/>
</dbReference>
<evidence type="ECO:0000259" key="1">
    <source>
        <dbReference type="PROSITE" id="PS50030"/>
    </source>
</evidence>
<dbReference type="Pfam" id="PF00627">
    <property type="entry name" value="UBA"/>
    <property type="match status" value="1"/>
</dbReference>
<sequence>EVRGVRAISTGRFDRCRNVSRWLTSVTVKGSGTILEAMAQIQEDLRTLKTKAPDVSSGLVTATPPTCSSGAASDTAAATTTASSTGGTGSAAASATSSVSNVELASPLASQLNVAASASGTQAAEGGGGSVVISDAEAPPEERYAAQLQILASLGFTNREANLQALIATFGDVNAAVERLLANGQLN</sequence>
<protein>
    <submittedName>
        <fullName evidence="2">UBA domain-containing protein</fullName>
    </submittedName>
</protein>
<dbReference type="AlphaFoldDB" id="A0A5K3F7X0"/>
<feature type="domain" description="UBA" evidence="1">
    <location>
        <begin position="139"/>
        <end position="183"/>
    </location>
</feature>
<dbReference type="GO" id="GO:0006511">
    <property type="term" value="P:ubiquitin-dependent protein catabolic process"/>
    <property type="evidence" value="ECO:0007669"/>
    <property type="project" value="TreeGrafter"/>
</dbReference>
<reference evidence="2" key="1">
    <citation type="submission" date="2019-11" db="UniProtKB">
        <authorList>
            <consortium name="WormBaseParasite"/>
        </authorList>
    </citation>
    <scope>IDENTIFICATION</scope>
</reference>
<dbReference type="PANTHER" id="PTHR10677">
    <property type="entry name" value="UBIQUILIN"/>
    <property type="match status" value="1"/>
</dbReference>
<dbReference type="WBParaSite" id="MCU_005668-RA">
    <property type="protein sequence ID" value="MCU_005668-RA"/>
    <property type="gene ID" value="MCU_005668"/>
</dbReference>
<dbReference type="Gene3D" id="1.10.8.10">
    <property type="entry name" value="DNA helicase RuvA subunit, C-terminal domain"/>
    <property type="match status" value="1"/>
</dbReference>
<dbReference type="InterPro" id="IPR015496">
    <property type="entry name" value="Ubiquilin"/>
</dbReference>
<dbReference type="PANTHER" id="PTHR10677:SF3">
    <property type="entry name" value="FI07626P-RELATED"/>
    <property type="match status" value="1"/>
</dbReference>
<dbReference type="SMART" id="SM00165">
    <property type="entry name" value="UBA"/>
    <property type="match status" value="1"/>
</dbReference>
<proteinExistence type="predicted"/>
<dbReference type="InterPro" id="IPR015940">
    <property type="entry name" value="UBA"/>
</dbReference>
<dbReference type="PROSITE" id="PS50030">
    <property type="entry name" value="UBA"/>
    <property type="match status" value="1"/>
</dbReference>
<evidence type="ECO:0000313" key="2">
    <source>
        <dbReference type="WBParaSite" id="MCU_005668-RA"/>
    </source>
</evidence>
<accession>A0A5K3F7X0</accession>
<name>A0A5K3F7X0_MESCO</name>
<dbReference type="SUPFAM" id="SSF46934">
    <property type="entry name" value="UBA-like"/>
    <property type="match status" value="1"/>
</dbReference>
<dbReference type="GO" id="GO:0005829">
    <property type="term" value="C:cytosol"/>
    <property type="evidence" value="ECO:0007669"/>
    <property type="project" value="TreeGrafter"/>
</dbReference>
<dbReference type="GO" id="GO:0031593">
    <property type="term" value="F:polyubiquitin modification-dependent protein binding"/>
    <property type="evidence" value="ECO:0007669"/>
    <property type="project" value="TreeGrafter"/>
</dbReference>
<organism evidence="2">
    <name type="scientific">Mesocestoides corti</name>
    <name type="common">Flatworm</name>
    <dbReference type="NCBI Taxonomy" id="53468"/>
    <lineage>
        <taxon>Eukaryota</taxon>
        <taxon>Metazoa</taxon>
        <taxon>Spiralia</taxon>
        <taxon>Lophotrochozoa</taxon>
        <taxon>Platyhelminthes</taxon>
        <taxon>Cestoda</taxon>
        <taxon>Eucestoda</taxon>
        <taxon>Cyclophyllidea</taxon>
        <taxon>Mesocestoididae</taxon>
        <taxon>Mesocestoides</taxon>
    </lineage>
</organism>